<evidence type="ECO:0000313" key="1">
    <source>
        <dbReference type="EMBL" id="QIS05904.1"/>
    </source>
</evidence>
<dbReference type="Pfam" id="PF19698">
    <property type="entry name" value="DUF6197"/>
    <property type="match status" value="1"/>
</dbReference>
<reference evidence="1 2" key="1">
    <citation type="journal article" date="2019" name="ACS Chem. Biol.">
        <title>Identification and Mobilization of a Cryptic Antibiotic Biosynthesis Gene Locus from a Human-Pathogenic Nocardia Isolate.</title>
        <authorList>
            <person name="Herisse M."/>
            <person name="Ishida K."/>
            <person name="Porter J.L."/>
            <person name="Howden B."/>
            <person name="Hertweck C."/>
            <person name="Stinear T.P."/>
            <person name="Pidot S.J."/>
        </authorList>
    </citation>
    <scope>NUCLEOTIDE SEQUENCE [LARGE SCALE GENOMIC DNA]</scope>
    <source>
        <strain evidence="1 2">AUSMDU00024985</strain>
    </source>
</reference>
<dbReference type="Proteomes" id="UP000501705">
    <property type="component" value="Chromosome"/>
</dbReference>
<protein>
    <submittedName>
        <fullName evidence="1">Uncharacterized protein</fullName>
    </submittedName>
</protein>
<dbReference type="RefSeq" id="WP_167464957.1">
    <property type="nucleotide sequence ID" value="NZ_CP046171.1"/>
</dbReference>
<accession>A0A6G9XYB3</accession>
<evidence type="ECO:0000313" key="2">
    <source>
        <dbReference type="Proteomes" id="UP000501705"/>
    </source>
</evidence>
<dbReference type="InterPro" id="IPR045677">
    <property type="entry name" value="DUF6197"/>
</dbReference>
<dbReference type="EMBL" id="CP046171">
    <property type="protein sequence ID" value="QIS05904.1"/>
    <property type="molecule type" value="Genomic_DNA"/>
</dbReference>
<name>A0A6G9XYB3_NOCBR</name>
<sequence>MRTVVENLKIALDLLQTHGLGQSALYDPYTGCYCSVGAIYAARTGKRGMAVTSYDEIRHEQQAFVDTPESDAVRQAMAETGLLTEPFEGSSHIDVYLTNDSVAEPTSIYAAFTRAIEHAQTAA</sequence>
<proteinExistence type="predicted"/>
<gene>
    <name evidence="1" type="ORF">F5X71_29560</name>
</gene>
<organism evidence="1 2">
    <name type="scientific">Nocardia brasiliensis</name>
    <dbReference type="NCBI Taxonomy" id="37326"/>
    <lineage>
        <taxon>Bacteria</taxon>
        <taxon>Bacillati</taxon>
        <taxon>Actinomycetota</taxon>
        <taxon>Actinomycetes</taxon>
        <taxon>Mycobacteriales</taxon>
        <taxon>Nocardiaceae</taxon>
        <taxon>Nocardia</taxon>
    </lineage>
</organism>
<dbReference type="AlphaFoldDB" id="A0A6G9XYB3"/>